<dbReference type="PROSITE" id="PS50294">
    <property type="entry name" value="WD_REPEATS_REGION"/>
    <property type="match status" value="7"/>
</dbReference>
<keyword evidence="9" id="KW-1185">Reference proteome</keyword>
<evidence type="ECO:0000256" key="3">
    <source>
        <dbReference type="ARBA" id="ARBA00022737"/>
    </source>
</evidence>
<feature type="repeat" description="WD" evidence="5">
    <location>
        <begin position="142"/>
        <end position="183"/>
    </location>
</feature>
<dbReference type="SMART" id="SM00320">
    <property type="entry name" value="WD40"/>
    <property type="match status" value="8"/>
</dbReference>
<gene>
    <name evidence="8" type="ORF">CTheo_6764</name>
</gene>
<dbReference type="GO" id="GO:0000027">
    <property type="term" value="P:ribosomal large subunit assembly"/>
    <property type="evidence" value="ECO:0007669"/>
    <property type="project" value="TreeGrafter"/>
</dbReference>
<dbReference type="EMBL" id="SSOP01000229">
    <property type="protein sequence ID" value="KAB5589786.1"/>
    <property type="molecule type" value="Genomic_DNA"/>
</dbReference>
<dbReference type="SUPFAM" id="SSF50978">
    <property type="entry name" value="WD40 repeat-like"/>
    <property type="match status" value="1"/>
</dbReference>
<sequence>MATRLPPPKRIKLDNGVPLPIPEKNPSTPVSNIVVQFVSEDDGKPLAPAVNIPADFGRDGLEAMINKLSSKDEDPTPYAFHVNAPNPDDPKVITRILVSNSIQKDILEKPSSPYTPEDVITVYCSPQAVFRVRPATRCSSTLSGHSSAILCAAFSPTGNLLATGSGDNNARLWNLDTETPSHTLIGHKGWVLCVEWEPTEKKLATGGHDGQVRLWDPKTGKLIGDVLVGHSKWITSLAWEPVHINPANPRLASSSKDGTVRVWNTTNRRLEYTLGSHTASVNVVRWGGGSGKGALYTASSDRTVKVWDPSGRLLHTLKDHAHWVTTLALNTDFVLRTGPYDHTGKSSEADDEVKYRAQKRYKDVTNNTPELIISGSDDHTLFLWSVFGEHPLPGPNEPSNKVKPLSRLVGHQRQIAHVAFSPDGRWAASGAWDNSVRLWEGRTGKFVATLRGHVGPVYRLTWSADSRLLVSASKDSTIKIWNLKTNKIGSDLPGHTDEVYCVDFVADKIVSGGKDCVVKM</sequence>
<accession>A0A5N5QEB4</accession>
<dbReference type="Gene3D" id="2.130.10.10">
    <property type="entry name" value="YVTN repeat-like/Quinoprotein amine dehydrogenase"/>
    <property type="match status" value="1"/>
</dbReference>
<dbReference type="InterPro" id="IPR001680">
    <property type="entry name" value="WD40_rpt"/>
</dbReference>
<feature type="repeat" description="WD" evidence="5">
    <location>
        <begin position="274"/>
        <end position="308"/>
    </location>
</feature>
<evidence type="ECO:0000256" key="4">
    <source>
        <dbReference type="ARBA" id="ARBA00023242"/>
    </source>
</evidence>
<evidence type="ECO:0000256" key="1">
    <source>
        <dbReference type="ARBA" id="ARBA00004604"/>
    </source>
</evidence>
<dbReference type="PRINTS" id="PR00320">
    <property type="entry name" value="GPROTEINBRPT"/>
</dbReference>
<evidence type="ECO:0000256" key="6">
    <source>
        <dbReference type="SAM" id="MobiDB-lite"/>
    </source>
</evidence>
<feature type="repeat" description="WD" evidence="5">
    <location>
        <begin position="450"/>
        <end position="491"/>
    </location>
</feature>
<feature type="repeat" description="WD" evidence="5">
    <location>
        <begin position="492"/>
        <end position="520"/>
    </location>
</feature>
<comment type="subcellular location">
    <subcellularLocation>
        <location evidence="1">Nucleus</location>
        <location evidence="1">Nucleolus</location>
    </subcellularLocation>
</comment>
<dbReference type="Pfam" id="PF00400">
    <property type="entry name" value="WD40"/>
    <property type="match status" value="7"/>
</dbReference>
<dbReference type="InterPro" id="IPR012972">
    <property type="entry name" value="NLE"/>
</dbReference>
<dbReference type="InterPro" id="IPR015943">
    <property type="entry name" value="WD40/YVTN_repeat-like_dom_sf"/>
</dbReference>
<keyword evidence="4" id="KW-0539">Nucleus</keyword>
<evidence type="ECO:0000313" key="9">
    <source>
        <dbReference type="Proteomes" id="UP000383932"/>
    </source>
</evidence>
<dbReference type="PANTHER" id="PTHR19848">
    <property type="entry name" value="WD40 REPEAT PROTEIN"/>
    <property type="match status" value="1"/>
</dbReference>
<comment type="caution">
    <text evidence="8">The sequence shown here is derived from an EMBL/GenBank/DDBJ whole genome shotgun (WGS) entry which is preliminary data.</text>
</comment>
<dbReference type="InterPro" id="IPR020472">
    <property type="entry name" value="WD40_PAC1"/>
</dbReference>
<name>A0A5N5QEB4_9AGAM</name>
<reference evidence="8 9" key="1">
    <citation type="journal article" date="2019" name="Fungal Biol. Biotechnol.">
        <title>Draft genome sequence of fastidious pathogen Ceratobasidium theobromae, which causes vascular-streak dieback in Theobroma cacao.</title>
        <authorList>
            <person name="Ali S.S."/>
            <person name="Asman A."/>
            <person name="Shao J."/>
            <person name="Firmansyah A.P."/>
            <person name="Susilo A.W."/>
            <person name="Rosmana A."/>
            <person name="McMahon P."/>
            <person name="Junaid M."/>
            <person name="Guest D."/>
            <person name="Kheng T.Y."/>
            <person name="Meinhardt L.W."/>
            <person name="Bailey B.A."/>
        </authorList>
    </citation>
    <scope>NUCLEOTIDE SEQUENCE [LARGE SCALE GENOMIC DNA]</scope>
    <source>
        <strain evidence="8 9">CT2</strain>
    </source>
</reference>
<keyword evidence="3" id="KW-0677">Repeat</keyword>
<keyword evidence="2 5" id="KW-0853">WD repeat</keyword>
<dbReference type="InterPro" id="IPR019775">
    <property type="entry name" value="WD40_repeat_CS"/>
</dbReference>
<dbReference type="PROSITE" id="PS00678">
    <property type="entry name" value="WD_REPEATS_1"/>
    <property type="match status" value="2"/>
</dbReference>
<dbReference type="AlphaFoldDB" id="A0A5N5QEB4"/>
<feature type="repeat" description="WD" evidence="5">
    <location>
        <begin position="227"/>
        <end position="273"/>
    </location>
</feature>
<dbReference type="CDD" id="cd00200">
    <property type="entry name" value="WD40"/>
    <property type="match status" value="1"/>
</dbReference>
<dbReference type="PROSITE" id="PS50082">
    <property type="entry name" value="WD_REPEATS_2"/>
    <property type="match status" value="7"/>
</dbReference>
<evidence type="ECO:0000256" key="5">
    <source>
        <dbReference type="PROSITE-ProRule" id="PRU00221"/>
    </source>
</evidence>
<feature type="region of interest" description="Disordered" evidence="6">
    <location>
        <begin position="1"/>
        <end position="24"/>
    </location>
</feature>
<organism evidence="8 9">
    <name type="scientific">Ceratobasidium theobromae</name>
    <dbReference type="NCBI Taxonomy" id="1582974"/>
    <lineage>
        <taxon>Eukaryota</taxon>
        <taxon>Fungi</taxon>
        <taxon>Dikarya</taxon>
        <taxon>Basidiomycota</taxon>
        <taxon>Agaricomycotina</taxon>
        <taxon>Agaricomycetes</taxon>
        <taxon>Cantharellales</taxon>
        <taxon>Ceratobasidiaceae</taxon>
        <taxon>Ceratobasidium</taxon>
    </lineage>
</organism>
<feature type="repeat" description="WD" evidence="5">
    <location>
        <begin position="408"/>
        <end position="449"/>
    </location>
</feature>
<evidence type="ECO:0000259" key="7">
    <source>
        <dbReference type="Pfam" id="PF08154"/>
    </source>
</evidence>
<dbReference type="InterPro" id="IPR036322">
    <property type="entry name" value="WD40_repeat_dom_sf"/>
</dbReference>
<dbReference type="OrthoDB" id="10267436at2759"/>
<feature type="domain" description="NLE" evidence="7">
    <location>
        <begin position="33"/>
        <end position="83"/>
    </location>
</feature>
<dbReference type="GO" id="GO:0005730">
    <property type="term" value="C:nucleolus"/>
    <property type="evidence" value="ECO:0007669"/>
    <property type="project" value="UniProtKB-SubCell"/>
</dbReference>
<dbReference type="Proteomes" id="UP000383932">
    <property type="component" value="Unassembled WGS sequence"/>
</dbReference>
<protein>
    <submittedName>
        <fullName evidence="8">Ribosome assembly protein</fullName>
    </submittedName>
</protein>
<evidence type="ECO:0000256" key="2">
    <source>
        <dbReference type="ARBA" id="ARBA00022574"/>
    </source>
</evidence>
<dbReference type="PANTHER" id="PTHR19848:SF0">
    <property type="entry name" value="NOTCHLESS PROTEIN HOMOLOG 1"/>
    <property type="match status" value="1"/>
</dbReference>
<proteinExistence type="predicted"/>
<feature type="repeat" description="WD" evidence="5">
    <location>
        <begin position="184"/>
        <end position="225"/>
    </location>
</feature>
<evidence type="ECO:0000313" key="8">
    <source>
        <dbReference type="EMBL" id="KAB5589786.1"/>
    </source>
</evidence>
<dbReference type="Pfam" id="PF08154">
    <property type="entry name" value="NLE"/>
    <property type="match status" value="1"/>
</dbReference>